<dbReference type="NCBIfam" id="TIGR04001">
    <property type="entry name" value="thiol_BshB1"/>
    <property type="match status" value="1"/>
</dbReference>
<dbReference type="InterPro" id="IPR024078">
    <property type="entry name" value="LmbE-like_dom_sf"/>
</dbReference>
<proteinExistence type="predicted"/>
<evidence type="ECO:0000313" key="1">
    <source>
        <dbReference type="EMBL" id="QDU77431.1"/>
    </source>
</evidence>
<dbReference type="InterPro" id="IPR023842">
    <property type="entry name" value="Bacillithiol_biosynth_BshB1"/>
</dbReference>
<sequence length="239" mass="26905">MVPDQMKTPTPLDILVIAPHPDDAELGMAGAILKFKAEGKKVGILDLTSGEPTPYGSLEKRAAETAAATEILGVDWRDNLGLPNRSLEATLAAREKLASVIRLLRPSWLFAPYWEDAHPDHLAATQLVDAARFWSKLSKTDMPGEPFHPQRIYNYYCVHLKMTPQPAFVLDVSEYWEQKLASIRCYHSQFIEGRPTEYPTFLDKLHDEASYWGKVIGTRYGEPFTSREPIGMRSMSSLV</sequence>
<dbReference type="OrthoDB" id="9815144at2"/>
<accession>A0A518CDY3</accession>
<dbReference type="EMBL" id="CP036289">
    <property type="protein sequence ID" value="QDU77431.1"/>
    <property type="molecule type" value="Genomic_DNA"/>
</dbReference>
<dbReference type="GO" id="GO:0071793">
    <property type="term" value="P:bacillithiol biosynthetic process"/>
    <property type="evidence" value="ECO:0007669"/>
    <property type="project" value="InterPro"/>
</dbReference>
<protein>
    <submittedName>
        <fullName evidence="1">1D-myo-inositol 2-acetamido-2-deoxy-alpha-D-glucopyranoside deacetylase</fullName>
        <ecNumber evidence="1">3.5.1.103</ecNumber>
    </submittedName>
</protein>
<dbReference type="Proteomes" id="UP000318626">
    <property type="component" value="Chromosome"/>
</dbReference>
<name>A0A518CDY3_9BACT</name>
<dbReference type="SUPFAM" id="SSF102588">
    <property type="entry name" value="LmbE-like"/>
    <property type="match status" value="1"/>
</dbReference>
<dbReference type="PANTHER" id="PTHR12993">
    <property type="entry name" value="N-ACETYLGLUCOSAMINYL-PHOSPHATIDYLINOSITOL DE-N-ACETYLASE-RELATED"/>
    <property type="match status" value="1"/>
</dbReference>
<dbReference type="PANTHER" id="PTHR12993:SF30">
    <property type="entry name" value="N-ACETYL-ALPHA-D-GLUCOSAMINYL L-MALATE DEACETYLASE 1"/>
    <property type="match status" value="1"/>
</dbReference>
<dbReference type="InterPro" id="IPR003737">
    <property type="entry name" value="GlcNAc_PI_deacetylase-related"/>
</dbReference>
<evidence type="ECO:0000313" key="2">
    <source>
        <dbReference type="Proteomes" id="UP000318626"/>
    </source>
</evidence>
<dbReference type="EC" id="3.5.1.103" evidence="1"/>
<dbReference type="Gene3D" id="3.40.50.10320">
    <property type="entry name" value="LmbE-like"/>
    <property type="match status" value="1"/>
</dbReference>
<reference evidence="2" key="1">
    <citation type="submission" date="2019-02" db="EMBL/GenBank/DDBJ databases">
        <title>Deep-cultivation of Planctomycetes and their phenomic and genomic characterization uncovers novel biology.</title>
        <authorList>
            <person name="Wiegand S."/>
            <person name="Jogler M."/>
            <person name="Boedeker C."/>
            <person name="Pinto D."/>
            <person name="Vollmers J."/>
            <person name="Rivas-Marin E."/>
            <person name="Kohn T."/>
            <person name="Peeters S.H."/>
            <person name="Heuer A."/>
            <person name="Rast P."/>
            <person name="Oberbeckmann S."/>
            <person name="Bunk B."/>
            <person name="Jeske O."/>
            <person name="Meyerdierks A."/>
            <person name="Storesund J.E."/>
            <person name="Kallscheuer N."/>
            <person name="Luecker S."/>
            <person name="Lage O.M."/>
            <person name="Pohl T."/>
            <person name="Merkel B.J."/>
            <person name="Hornburger P."/>
            <person name="Mueller R.-W."/>
            <person name="Bruemmer F."/>
            <person name="Labrenz M."/>
            <person name="Spormann A.M."/>
            <person name="Op den Camp H."/>
            <person name="Overmann J."/>
            <person name="Amann R."/>
            <person name="Jetten M.S.M."/>
            <person name="Mascher T."/>
            <person name="Medema M.H."/>
            <person name="Devos D.P."/>
            <person name="Kaster A.-K."/>
            <person name="Ovreas L."/>
            <person name="Rohde M."/>
            <person name="Galperin M.Y."/>
            <person name="Jogler C."/>
        </authorList>
    </citation>
    <scope>NUCLEOTIDE SEQUENCE [LARGE SCALE GENOMIC DNA]</scope>
    <source>
        <strain evidence="2">Pan97</strain>
    </source>
</reference>
<keyword evidence="1" id="KW-0378">Hydrolase</keyword>
<dbReference type="Pfam" id="PF02585">
    <property type="entry name" value="PIG-L"/>
    <property type="match status" value="1"/>
</dbReference>
<organism evidence="1 2">
    <name type="scientific">Bremerella volcania</name>
    <dbReference type="NCBI Taxonomy" id="2527984"/>
    <lineage>
        <taxon>Bacteria</taxon>
        <taxon>Pseudomonadati</taxon>
        <taxon>Planctomycetota</taxon>
        <taxon>Planctomycetia</taxon>
        <taxon>Pirellulales</taxon>
        <taxon>Pirellulaceae</taxon>
        <taxon>Bremerella</taxon>
    </lineage>
</organism>
<gene>
    <name evidence="1" type="primary">mshB_2</name>
    <name evidence="1" type="ORF">Pan97_45010</name>
</gene>
<dbReference type="GO" id="GO:0035595">
    <property type="term" value="F:N-acetylglucosaminylinositol deacetylase activity"/>
    <property type="evidence" value="ECO:0007669"/>
    <property type="project" value="UniProtKB-EC"/>
</dbReference>
<keyword evidence="2" id="KW-1185">Reference proteome</keyword>
<dbReference type="KEGG" id="bvo:Pan97_45010"/>
<dbReference type="AlphaFoldDB" id="A0A518CDY3"/>